<organism evidence="1 3">
    <name type="scientific">Bacteroides ovatus</name>
    <dbReference type="NCBI Taxonomy" id="28116"/>
    <lineage>
        <taxon>Bacteria</taxon>
        <taxon>Pseudomonadati</taxon>
        <taxon>Bacteroidota</taxon>
        <taxon>Bacteroidia</taxon>
        <taxon>Bacteroidales</taxon>
        <taxon>Bacteroidaceae</taxon>
        <taxon>Bacteroides</taxon>
    </lineage>
</organism>
<dbReference type="Proteomes" id="UP000460135">
    <property type="component" value="Unassembled WGS sequence"/>
</dbReference>
<accession>A0A413UT84</accession>
<dbReference type="GeneID" id="69591936"/>
<dbReference type="RefSeq" id="WP_010539196.1">
    <property type="nucleotide sequence ID" value="NZ_CP072244.1"/>
</dbReference>
<dbReference type="Proteomes" id="UP001215078">
    <property type="component" value="Unassembled WGS sequence"/>
</dbReference>
<reference evidence="1 3" key="1">
    <citation type="journal article" date="2019" name="Nat. Med.">
        <title>A library of human gut bacterial isolates paired with longitudinal multiomics data enables mechanistic microbiome research.</title>
        <authorList>
            <person name="Poyet M."/>
            <person name="Groussin M."/>
            <person name="Gibbons S.M."/>
            <person name="Avila-Pacheco J."/>
            <person name="Jiang X."/>
            <person name="Kearney S.M."/>
            <person name="Perrotta A.R."/>
            <person name="Berdy B."/>
            <person name="Zhao S."/>
            <person name="Lieberman T.D."/>
            <person name="Swanson P.K."/>
            <person name="Smith M."/>
            <person name="Roesemann S."/>
            <person name="Alexander J.E."/>
            <person name="Rich S.A."/>
            <person name="Livny J."/>
            <person name="Vlamakis H."/>
            <person name="Clish C."/>
            <person name="Bullock K."/>
            <person name="Deik A."/>
            <person name="Scott J."/>
            <person name="Pierce K.A."/>
            <person name="Xavier R.J."/>
            <person name="Alm E.J."/>
        </authorList>
    </citation>
    <scope>NUCLEOTIDE SEQUENCE [LARGE SCALE GENOMIC DNA]</scope>
    <source>
        <strain evidence="1 3">BIOML-A183</strain>
    </source>
</reference>
<proteinExistence type="predicted"/>
<comment type="caution">
    <text evidence="1">The sequence shown here is derived from an EMBL/GenBank/DDBJ whole genome shotgun (WGS) entry which is preliminary data.</text>
</comment>
<dbReference type="EMBL" id="JAQQPO010000074">
    <property type="protein sequence ID" value="MDC7962089.1"/>
    <property type="molecule type" value="Genomic_DNA"/>
</dbReference>
<dbReference type="AlphaFoldDB" id="A0A413UT84"/>
<name>A0A413UT84_BACOV</name>
<protein>
    <submittedName>
        <fullName evidence="1">Uncharacterized protein</fullName>
    </submittedName>
</protein>
<evidence type="ECO:0000313" key="2">
    <source>
        <dbReference type="EMBL" id="MDC7962089.1"/>
    </source>
</evidence>
<evidence type="ECO:0000313" key="3">
    <source>
        <dbReference type="Proteomes" id="UP000460135"/>
    </source>
</evidence>
<sequence length="92" mass="10779">MERFELENSKEFKAAQELEDALNNMSWNSEKFAESVGYYHRTLQQKLFSTMVKVIEMMGKEDYGYDLRNEASHRIARKIVESGVLDETIPII</sequence>
<evidence type="ECO:0000313" key="1">
    <source>
        <dbReference type="EMBL" id="KAA3806899.1"/>
    </source>
</evidence>
<gene>
    <name evidence="1" type="ORF">F3F51_05730</name>
    <name evidence="2" type="ORF">PQ628_28230</name>
</gene>
<dbReference type="EMBL" id="VWLX01000004">
    <property type="protein sequence ID" value="KAA3806899.1"/>
    <property type="molecule type" value="Genomic_DNA"/>
</dbReference>
<reference evidence="2" key="2">
    <citation type="submission" date="2022-10" db="EMBL/GenBank/DDBJ databases">
        <title>Human gut microbiome strain richness.</title>
        <authorList>
            <person name="Chen-Liaw A."/>
        </authorList>
    </citation>
    <scope>NUCLEOTIDE SEQUENCE</scope>
    <source>
        <strain evidence="2">RTP21484st1_H8_RTP21484_190118</strain>
    </source>
</reference>